<evidence type="ECO:0000256" key="1">
    <source>
        <dbReference type="ARBA" id="ARBA00004162"/>
    </source>
</evidence>
<evidence type="ECO:0000313" key="10">
    <source>
        <dbReference type="Proteomes" id="UP001230496"/>
    </source>
</evidence>
<evidence type="ECO:0000256" key="2">
    <source>
        <dbReference type="ARBA" id="ARBA00005811"/>
    </source>
</evidence>
<dbReference type="GO" id="GO:0015031">
    <property type="term" value="P:protein transport"/>
    <property type="evidence" value="ECO:0007669"/>
    <property type="project" value="UniProtKB-KW"/>
</dbReference>
<organism evidence="9 10">
    <name type="scientific">Marivirga salinarum</name>
    <dbReference type="NCBI Taxonomy" id="3059078"/>
    <lineage>
        <taxon>Bacteria</taxon>
        <taxon>Pseudomonadati</taxon>
        <taxon>Bacteroidota</taxon>
        <taxon>Cytophagia</taxon>
        <taxon>Cytophagales</taxon>
        <taxon>Marivirgaceae</taxon>
        <taxon>Marivirga</taxon>
    </lineage>
</organism>
<dbReference type="KEGG" id="msaa:QYS49_19420"/>
<sequence>MSKFKKKTSASQEIPTSALPDIIFMLLFFFMVTTVLRETEIKVEQKIPKAEQMKKIERKSLVTYLYIGKPKQTEKFGGEAKIQANDVFIEPKDVLLWVAKEKDKLSEQERDKITIALKVDSEAKMGIISDVQQQLRKANARKLMYNTRQLVNTDKENSLL</sequence>
<dbReference type="GO" id="GO:0022857">
    <property type="term" value="F:transmembrane transporter activity"/>
    <property type="evidence" value="ECO:0007669"/>
    <property type="project" value="InterPro"/>
</dbReference>
<evidence type="ECO:0000256" key="3">
    <source>
        <dbReference type="ARBA" id="ARBA00022475"/>
    </source>
</evidence>
<name>A0AA49J8E9_9BACT</name>
<keyword evidence="4 7" id="KW-0812">Transmembrane</keyword>
<protein>
    <submittedName>
        <fullName evidence="9">Biopolymer transporter ExbD</fullName>
    </submittedName>
</protein>
<keyword evidence="3" id="KW-1003">Cell membrane</keyword>
<keyword evidence="7" id="KW-0653">Protein transport</keyword>
<evidence type="ECO:0000256" key="5">
    <source>
        <dbReference type="ARBA" id="ARBA00022989"/>
    </source>
</evidence>
<evidence type="ECO:0000313" key="9">
    <source>
        <dbReference type="EMBL" id="WKK73991.1"/>
    </source>
</evidence>
<evidence type="ECO:0000256" key="7">
    <source>
        <dbReference type="RuleBase" id="RU003879"/>
    </source>
</evidence>
<comment type="similarity">
    <text evidence="2 7">Belongs to the ExbD/TolR family.</text>
</comment>
<feature type="transmembrane region" description="Helical" evidence="8">
    <location>
        <begin position="18"/>
        <end position="36"/>
    </location>
</feature>
<dbReference type="RefSeq" id="WP_308348027.1">
    <property type="nucleotide sequence ID" value="NZ_CP129971.1"/>
</dbReference>
<dbReference type="Pfam" id="PF02472">
    <property type="entry name" value="ExbD"/>
    <property type="match status" value="1"/>
</dbReference>
<proteinExistence type="inferred from homology"/>
<accession>A0AA49J8E9</accession>
<dbReference type="GO" id="GO:0005886">
    <property type="term" value="C:plasma membrane"/>
    <property type="evidence" value="ECO:0007669"/>
    <property type="project" value="UniProtKB-SubCell"/>
</dbReference>
<dbReference type="InterPro" id="IPR003400">
    <property type="entry name" value="ExbD"/>
</dbReference>
<keyword evidence="7" id="KW-0813">Transport</keyword>
<comment type="subcellular location">
    <subcellularLocation>
        <location evidence="1">Cell membrane</location>
        <topology evidence="1">Single-pass membrane protein</topology>
    </subcellularLocation>
    <subcellularLocation>
        <location evidence="7">Cell membrane</location>
        <topology evidence="7">Single-pass type II membrane protein</topology>
    </subcellularLocation>
</comment>
<gene>
    <name evidence="9" type="ORF">QYS49_19420</name>
</gene>
<dbReference type="Proteomes" id="UP001230496">
    <property type="component" value="Chromosome"/>
</dbReference>
<dbReference type="AlphaFoldDB" id="A0AA49J8E9"/>
<evidence type="ECO:0000256" key="6">
    <source>
        <dbReference type="ARBA" id="ARBA00023136"/>
    </source>
</evidence>
<evidence type="ECO:0000256" key="4">
    <source>
        <dbReference type="ARBA" id="ARBA00022692"/>
    </source>
</evidence>
<keyword evidence="6 8" id="KW-0472">Membrane</keyword>
<keyword evidence="5 8" id="KW-1133">Transmembrane helix</keyword>
<reference evidence="9 10" key="1">
    <citation type="submission" date="2023-08" db="EMBL/GenBank/DDBJ databases">
        <title>Comparative genomics and taxonomic characterization of three novel marine species of genus Marivirga.</title>
        <authorList>
            <person name="Muhammad N."/>
            <person name="Kim S.-G."/>
        </authorList>
    </citation>
    <scope>NUCLEOTIDE SEQUENCE [LARGE SCALE GENOMIC DNA]</scope>
    <source>
        <strain evidence="9 10">BDSF4-3</strain>
    </source>
</reference>
<dbReference type="EMBL" id="CP129971">
    <property type="protein sequence ID" value="WKK73991.1"/>
    <property type="molecule type" value="Genomic_DNA"/>
</dbReference>
<keyword evidence="10" id="KW-1185">Reference proteome</keyword>
<evidence type="ECO:0000256" key="8">
    <source>
        <dbReference type="SAM" id="Phobius"/>
    </source>
</evidence>